<name>E4X5Q0_OIKDI</name>
<dbReference type="InterPro" id="IPR001841">
    <property type="entry name" value="Znf_RING"/>
</dbReference>
<dbReference type="InParanoid" id="E4X5Q0"/>
<dbReference type="CDD" id="cd16449">
    <property type="entry name" value="RING-HC"/>
    <property type="match status" value="1"/>
</dbReference>
<dbReference type="Proteomes" id="UP000001307">
    <property type="component" value="Unassembled WGS sequence"/>
</dbReference>
<dbReference type="PANTHER" id="PTHR47094:SF1">
    <property type="entry name" value="RING-TYPE E3 UBIQUITIN TRANSFERASE"/>
    <property type="match status" value="1"/>
</dbReference>
<dbReference type="InterPro" id="IPR013083">
    <property type="entry name" value="Znf_RING/FYVE/PHD"/>
</dbReference>
<feature type="domain" description="RING-type" evidence="6">
    <location>
        <begin position="385"/>
        <end position="416"/>
    </location>
</feature>
<keyword evidence="1" id="KW-0479">Metal-binding</keyword>
<evidence type="ECO:0000313" key="7">
    <source>
        <dbReference type="EMBL" id="CBY07580.1"/>
    </source>
</evidence>
<evidence type="ECO:0000256" key="3">
    <source>
        <dbReference type="ARBA" id="ARBA00022833"/>
    </source>
</evidence>
<evidence type="ECO:0000259" key="6">
    <source>
        <dbReference type="PROSITE" id="PS50089"/>
    </source>
</evidence>
<evidence type="ECO:0000256" key="5">
    <source>
        <dbReference type="SAM" id="Coils"/>
    </source>
</evidence>
<dbReference type="GO" id="GO:0008270">
    <property type="term" value="F:zinc ion binding"/>
    <property type="evidence" value="ECO:0007669"/>
    <property type="project" value="UniProtKB-KW"/>
</dbReference>
<dbReference type="SUPFAM" id="SSF57850">
    <property type="entry name" value="RING/U-box"/>
    <property type="match status" value="1"/>
</dbReference>
<dbReference type="Gene3D" id="3.30.40.10">
    <property type="entry name" value="Zinc/RING finger domain, C3HC4 (zinc finger)"/>
    <property type="match status" value="1"/>
</dbReference>
<dbReference type="PROSITE" id="PS00518">
    <property type="entry name" value="ZF_RING_1"/>
    <property type="match status" value="1"/>
</dbReference>
<proteinExistence type="predicted"/>
<dbReference type="PROSITE" id="PS50089">
    <property type="entry name" value="ZF_RING_2"/>
    <property type="match status" value="1"/>
</dbReference>
<evidence type="ECO:0000256" key="1">
    <source>
        <dbReference type="ARBA" id="ARBA00022723"/>
    </source>
</evidence>
<dbReference type="InterPro" id="IPR017907">
    <property type="entry name" value="Znf_RING_CS"/>
</dbReference>
<keyword evidence="5" id="KW-0175">Coiled coil</keyword>
<keyword evidence="8" id="KW-1185">Reference proteome</keyword>
<protein>
    <recommendedName>
        <fullName evidence="6">RING-type domain-containing protein</fullName>
    </recommendedName>
</protein>
<gene>
    <name evidence="7" type="ORF">GSOID_T00002566001</name>
</gene>
<dbReference type="OrthoDB" id="6475149at2759"/>
<keyword evidence="3" id="KW-0862">Zinc</keyword>
<dbReference type="AlphaFoldDB" id="E4X5Q0"/>
<evidence type="ECO:0000256" key="4">
    <source>
        <dbReference type="PROSITE-ProRule" id="PRU00175"/>
    </source>
</evidence>
<sequence>MQNHLRRGLSDSRVDFLRSYWLDCKKRKCALRCNKRRTQPSWTNGRCWSIFDCCLLGYCNLPVQKEQAASASNPRGNAANFCPTSDSELSTRAPPASPKYCVLRPSLIYLFLTIKQLQLLLLFSQNNKFANIGVEKAITINKLISNQNIFNCNVFMIALFTHKKSACKSYNKKATKKVKKEPEILPEPKRRRISLDDDDIQIIDFRPGEPIELDENSPNSDQQVGRNVDDDENLDFIRDEDIPGPSHAFHFRNEDDSENKPLAQVNREFSQRRQQIMRNLQTSLTEMEDDYNQIAQLTELLYYDRQTKAKVKQEVDELAAEIALKSAQKEILDKNLEKVTKRIETNEKTLETADQRIKSFEVNYKKEEEAANNEEAGGKVGEYECPICKEICGNEQKHMVCITTCGHRFCKDCVDRILAPNEQDAGRRGGRFLRIQQRLLDDANLQRRGPRQIAAIAAVREHIGLDFREFNPPNIFPQNGPAPRENINAADYAANPYQRAPAPREGAFVIREAGNRLDEDNFWVHPRNRDPFNNQGQRRCPTCQKHFSKKHVIRLY</sequence>
<dbReference type="EMBL" id="FN653026">
    <property type="protein sequence ID" value="CBY07580.1"/>
    <property type="molecule type" value="Genomic_DNA"/>
</dbReference>
<evidence type="ECO:0000313" key="8">
    <source>
        <dbReference type="Proteomes" id="UP000001307"/>
    </source>
</evidence>
<dbReference type="GO" id="GO:0140082">
    <property type="term" value="F:SUMO-ubiquitin ligase activity"/>
    <property type="evidence" value="ECO:0007669"/>
    <property type="project" value="TreeGrafter"/>
</dbReference>
<feature type="coiled-coil region" evidence="5">
    <location>
        <begin position="277"/>
        <end position="370"/>
    </location>
</feature>
<evidence type="ECO:0000256" key="2">
    <source>
        <dbReference type="ARBA" id="ARBA00022771"/>
    </source>
</evidence>
<keyword evidence="2 4" id="KW-0863">Zinc-finger</keyword>
<dbReference type="GO" id="GO:0033768">
    <property type="term" value="C:SUMO-targeted ubiquitin ligase complex"/>
    <property type="evidence" value="ECO:0007669"/>
    <property type="project" value="TreeGrafter"/>
</dbReference>
<dbReference type="InterPro" id="IPR049627">
    <property type="entry name" value="SLX8"/>
</dbReference>
<organism evidence="7">
    <name type="scientific">Oikopleura dioica</name>
    <name type="common">Tunicate</name>
    <dbReference type="NCBI Taxonomy" id="34765"/>
    <lineage>
        <taxon>Eukaryota</taxon>
        <taxon>Metazoa</taxon>
        <taxon>Chordata</taxon>
        <taxon>Tunicata</taxon>
        <taxon>Appendicularia</taxon>
        <taxon>Copelata</taxon>
        <taxon>Oikopleuridae</taxon>
        <taxon>Oikopleura</taxon>
    </lineage>
</organism>
<reference evidence="7" key="1">
    <citation type="journal article" date="2010" name="Science">
        <title>Plasticity of animal genome architecture unmasked by rapid evolution of a pelagic tunicate.</title>
        <authorList>
            <person name="Denoeud F."/>
            <person name="Henriet S."/>
            <person name="Mungpakdee S."/>
            <person name="Aury J.M."/>
            <person name="Da Silva C."/>
            <person name="Brinkmann H."/>
            <person name="Mikhaleva J."/>
            <person name="Olsen L.C."/>
            <person name="Jubin C."/>
            <person name="Canestro C."/>
            <person name="Bouquet J.M."/>
            <person name="Danks G."/>
            <person name="Poulain J."/>
            <person name="Campsteijn C."/>
            <person name="Adamski M."/>
            <person name="Cross I."/>
            <person name="Yadetie F."/>
            <person name="Muffato M."/>
            <person name="Louis A."/>
            <person name="Butcher S."/>
            <person name="Tsagkogeorga G."/>
            <person name="Konrad A."/>
            <person name="Singh S."/>
            <person name="Jensen M.F."/>
            <person name="Cong E.H."/>
            <person name="Eikeseth-Otteraa H."/>
            <person name="Noel B."/>
            <person name="Anthouard V."/>
            <person name="Porcel B.M."/>
            <person name="Kachouri-Lafond R."/>
            <person name="Nishino A."/>
            <person name="Ugolini M."/>
            <person name="Chourrout P."/>
            <person name="Nishida H."/>
            <person name="Aasland R."/>
            <person name="Huzurbazar S."/>
            <person name="Westhof E."/>
            <person name="Delsuc F."/>
            <person name="Lehrach H."/>
            <person name="Reinhardt R."/>
            <person name="Weissenbach J."/>
            <person name="Roy S.W."/>
            <person name="Artiguenave F."/>
            <person name="Postlethwait J.H."/>
            <person name="Manak J.R."/>
            <person name="Thompson E.M."/>
            <person name="Jaillon O."/>
            <person name="Du Pasquier L."/>
            <person name="Boudinot P."/>
            <person name="Liberles D.A."/>
            <person name="Volff J.N."/>
            <person name="Philippe H."/>
            <person name="Lenhard B."/>
            <person name="Roest Crollius H."/>
            <person name="Wincker P."/>
            <person name="Chourrout D."/>
        </authorList>
    </citation>
    <scope>NUCLEOTIDE SEQUENCE [LARGE SCALE GENOMIC DNA]</scope>
</reference>
<dbReference type="SMART" id="SM00184">
    <property type="entry name" value="RING"/>
    <property type="match status" value="1"/>
</dbReference>
<dbReference type="GO" id="GO:0032183">
    <property type="term" value="F:SUMO binding"/>
    <property type="evidence" value="ECO:0007669"/>
    <property type="project" value="TreeGrafter"/>
</dbReference>
<dbReference type="GO" id="GO:0061630">
    <property type="term" value="F:ubiquitin protein ligase activity"/>
    <property type="evidence" value="ECO:0007669"/>
    <property type="project" value="InterPro"/>
</dbReference>
<dbReference type="GO" id="GO:0006511">
    <property type="term" value="P:ubiquitin-dependent protein catabolic process"/>
    <property type="evidence" value="ECO:0007669"/>
    <property type="project" value="TreeGrafter"/>
</dbReference>
<dbReference type="PANTHER" id="PTHR47094">
    <property type="entry name" value="ELFLESS, ISOFORM B"/>
    <property type="match status" value="1"/>
</dbReference>
<accession>E4X5Q0</accession>